<gene>
    <name evidence="1" type="ORF">S01H4_28202</name>
</gene>
<accession>X1BPR0</accession>
<feature type="non-terminal residue" evidence="1">
    <location>
        <position position="68"/>
    </location>
</feature>
<name>X1BPR0_9ZZZZ</name>
<protein>
    <submittedName>
        <fullName evidence="1">Uncharacterized protein</fullName>
    </submittedName>
</protein>
<reference evidence="1" key="1">
    <citation type="journal article" date="2014" name="Front. Microbiol.">
        <title>High frequency of phylogenetically diverse reductive dehalogenase-homologous genes in deep subseafloor sedimentary metagenomes.</title>
        <authorList>
            <person name="Kawai M."/>
            <person name="Futagami T."/>
            <person name="Toyoda A."/>
            <person name="Takaki Y."/>
            <person name="Nishi S."/>
            <person name="Hori S."/>
            <person name="Arai W."/>
            <person name="Tsubouchi T."/>
            <person name="Morono Y."/>
            <person name="Uchiyama I."/>
            <person name="Ito T."/>
            <person name="Fujiyama A."/>
            <person name="Inagaki F."/>
            <person name="Takami H."/>
        </authorList>
    </citation>
    <scope>NUCLEOTIDE SEQUENCE</scope>
    <source>
        <strain evidence="1">Expedition CK06-06</strain>
    </source>
</reference>
<sequence length="68" mass="7421">MIDELFEATAPAANQAAVLDLSNRMLWGIPFIPTEKCQAMGTEGDIILADFGHGHYLIGDREMRISAS</sequence>
<comment type="caution">
    <text evidence="1">The sequence shown here is derived from an EMBL/GenBank/DDBJ whole genome shotgun (WGS) entry which is preliminary data.</text>
</comment>
<proteinExistence type="predicted"/>
<evidence type="ECO:0000313" key="1">
    <source>
        <dbReference type="EMBL" id="GAG83177.1"/>
    </source>
</evidence>
<dbReference type="AlphaFoldDB" id="X1BPR0"/>
<organism evidence="1">
    <name type="scientific">marine sediment metagenome</name>
    <dbReference type="NCBI Taxonomy" id="412755"/>
    <lineage>
        <taxon>unclassified sequences</taxon>
        <taxon>metagenomes</taxon>
        <taxon>ecological metagenomes</taxon>
    </lineage>
</organism>
<dbReference type="EMBL" id="BART01013957">
    <property type="protein sequence ID" value="GAG83177.1"/>
    <property type="molecule type" value="Genomic_DNA"/>
</dbReference>